<dbReference type="SUPFAM" id="SSF55729">
    <property type="entry name" value="Acyl-CoA N-acyltransferases (Nat)"/>
    <property type="match status" value="1"/>
</dbReference>
<name>A0A402D2R1_9BACT</name>
<dbReference type="OrthoDB" id="529907at2"/>
<dbReference type="Pfam" id="PF00583">
    <property type="entry name" value="Acetyltransf_1"/>
    <property type="match status" value="1"/>
</dbReference>
<dbReference type="KEGG" id="ccot:CCAX7_19810"/>
<reference evidence="1 2" key="1">
    <citation type="journal article" date="2019" name="Int. J. Syst. Evol. Microbiol.">
        <title>Capsulimonas corticalis gen. nov., sp. nov., an aerobic capsulated bacterium, of a novel bacterial order, Capsulimonadales ord. nov., of the class Armatimonadia of the phylum Armatimonadetes.</title>
        <authorList>
            <person name="Li J."/>
            <person name="Kudo C."/>
            <person name="Tonouchi A."/>
        </authorList>
    </citation>
    <scope>NUCLEOTIDE SEQUENCE [LARGE SCALE GENOMIC DNA]</scope>
    <source>
        <strain evidence="1 2">AX-7</strain>
    </source>
</reference>
<dbReference type="Proteomes" id="UP000287394">
    <property type="component" value="Chromosome"/>
</dbReference>
<dbReference type="Gene3D" id="3.40.630.30">
    <property type="match status" value="1"/>
</dbReference>
<dbReference type="AlphaFoldDB" id="A0A402D2R1"/>
<sequence length="311" mass="35760">MIIPITTDDYDQHSQDFRRAVREVFPMLAISPDWMEAFLAHWEVMGEGQAVFQTQTRSGRAFGRRTGWKVHHLIPSDWRRRYDILAEALTEIQAEFLASEADELTLDIHETLPSHTLYFAGLMPGLGFEMGSGEILLQAGEDFLSHVRLPDLPPGIREVRLEDARLSDYALLYARAHAARIHHRPSFFREQNWRETIVDAAAHDDLRRTWIGLEAEGQIVASCYGGCRPERWGEIMSVEELAVLPEFSGRGLGRYTLIRCLQELQRHYGAPGRVFQIGTWRHLGPRPIRMYLGLGFQVTQAKTYAAYRRNR</sequence>
<evidence type="ECO:0000313" key="1">
    <source>
        <dbReference type="EMBL" id="BDI29930.1"/>
    </source>
</evidence>
<accession>A0A402D2R1</accession>
<organism evidence="1 2">
    <name type="scientific">Capsulimonas corticalis</name>
    <dbReference type="NCBI Taxonomy" id="2219043"/>
    <lineage>
        <taxon>Bacteria</taxon>
        <taxon>Bacillati</taxon>
        <taxon>Armatimonadota</taxon>
        <taxon>Armatimonadia</taxon>
        <taxon>Capsulimonadales</taxon>
        <taxon>Capsulimonadaceae</taxon>
        <taxon>Capsulimonas</taxon>
    </lineage>
</organism>
<keyword evidence="2" id="KW-1185">Reference proteome</keyword>
<dbReference type="CDD" id="cd04301">
    <property type="entry name" value="NAT_SF"/>
    <property type="match status" value="1"/>
</dbReference>
<dbReference type="InterPro" id="IPR000182">
    <property type="entry name" value="GNAT_dom"/>
</dbReference>
<gene>
    <name evidence="1" type="ORF">CCAX7_19810</name>
</gene>
<dbReference type="PROSITE" id="PS51186">
    <property type="entry name" value="GNAT"/>
    <property type="match status" value="1"/>
</dbReference>
<dbReference type="EMBL" id="AP025739">
    <property type="protein sequence ID" value="BDI29930.1"/>
    <property type="molecule type" value="Genomic_DNA"/>
</dbReference>
<dbReference type="RefSeq" id="WP_119323762.1">
    <property type="nucleotide sequence ID" value="NZ_AP025739.1"/>
</dbReference>
<proteinExistence type="predicted"/>
<protein>
    <submittedName>
        <fullName evidence="1">Uncharacterized protein</fullName>
    </submittedName>
</protein>
<evidence type="ECO:0000313" key="2">
    <source>
        <dbReference type="Proteomes" id="UP000287394"/>
    </source>
</evidence>
<dbReference type="InterPro" id="IPR016181">
    <property type="entry name" value="Acyl_CoA_acyltransferase"/>
</dbReference>
<dbReference type="GO" id="GO:0016747">
    <property type="term" value="F:acyltransferase activity, transferring groups other than amino-acyl groups"/>
    <property type="evidence" value="ECO:0007669"/>
    <property type="project" value="InterPro"/>
</dbReference>